<evidence type="ECO:0000313" key="5">
    <source>
        <dbReference type="Proteomes" id="UP000466345"/>
    </source>
</evidence>
<dbReference type="InterPro" id="IPR029063">
    <property type="entry name" value="SAM-dependent_MTases_sf"/>
</dbReference>
<dbReference type="EMBL" id="WEGJ01000065">
    <property type="protein sequence ID" value="MQY16670.1"/>
    <property type="molecule type" value="Genomic_DNA"/>
</dbReference>
<gene>
    <name evidence="4" type="primary">ubiG_5</name>
    <name evidence="4" type="ORF">SRB5_68720</name>
</gene>
<keyword evidence="4" id="KW-0830">Ubiquinone</keyword>
<dbReference type="RefSeq" id="WP_153457571.1">
    <property type="nucleotide sequence ID" value="NZ_WEGJ01000065.1"/>
</dbReference>
<dbReference type="GO" id="GO:0032259">
    <property type="term" value="P:methylation"/>
    <property type="evidence" value="ECO:0007669"/>
    <property type="project" value="UniProtKB-KW"/>
</dbReference>
<keyword evidence="1 4" id="KW-0489">Methyltransferase</keyword>
<dbReference type="Gene3D" id="3.40.50.150">
    <property type="entry name" value="Vaccinia Virus protein VP39"/>
    <property type="match status" value="1"/>
</dbReference>
<evidence type="ECO:0000256" key="1">
    <source>
        <dbReference type="ARBA" id="ARBA00022603"/>
    </source>
</evidence>
<dbReference type="CDD" id="cd02440">
    <property type="entry name" value="AdoMet_MTases"/>
    <property type="match status" value="1"/>
</dbReference>
<keyword evidence="2 4" id="KW-0808">Transferase</keyword>
<dbReference type="Pfam" id="PF13649">
    <property type="entry name" value="Methyltransf_25"/>
    <property type="match status" value="1"/>
</dbReference>
<accession>A0A7K0CT90</accession>
<evidence type="ECO:0000313" key="4">
    <source>
        <dbReference type="EMBL" id="MQY16670.1"/>
    </source>
</evidence>
<dbReference type="SUPFAM" id="SSF53335">
    <property type="entry name" value="S-adenosyl-L-methionine-dependent methyltransferases"/>
    <property type="match status" value="1"/>
</dbReference>
<sequence length="241" mass="26066">MAQYDALAQRLTDIEEIIHFYRKHIEFPSFLRALGSVRGKRILDVGCGDGVYARMVAEREAEEVVATDSSAEMVALGRAAEKAEPLGVRYEVHDVSAMPVLGSFDVAVAVNVLHYADGEGALVGMCERIAANLAPGGRLLAYVGNVDTDPDAAREFGFVVDLPEDRREGAPFTVSIAAQPPATVSVHYWPPDSLVRAVESAGFTRVGWEDLRHTGEGTGREADLDRLLKSPPSLLLSAYRA</sequence>
<name>A0A7K0CT90_9ACTN</name>
<dbReference type="Proteomes" id="UP000466345">
    <property type="component" value="Unassembled WGS sequence"/>
</dbReference>
<dbReference type="InterPro" id="IPR041698">
    <property type="entry name" value="Methyltransf_25"/>
</dbReference>
<evidence type="ECO:0000256" key="2">
    <source>
        <dbReference type="ARBA" id="ARBA00022679"/>
    </source>
</evidence>
<organism evidence="4 5">
    <name type="scientific">Streptomyces smaragdinus</name>
    <dbReference type="NCBI Taxonomy" id="2585196"/>
    <lineage>
        <taxon>Bacteria</taxon>
        <taxon>Bacillati</taxon>
        <taxon>Actinomycetota</taxon>
        <taxon>Actinomycetes</taxon>
        <taxon>Kitasatosporales</taxon>
        <taxon>Streptomycetaceae</taxon>
        <taxon>Streptomyces</taxon>
    </lineage>
</organism>
<dbReference type="AlphaFoldDB" id="A0A7K0CT90"/>
<dbReference type="GO" id="GO:0017000">
    <property type="term" value="P:antibiotic biosynthetic process"/>
    <property type="evidence" value="ECO:0007669"/>
    <property type="project" value="UniProtKB-ARBA"/>
</dbReference>
<dbReference type="PANTHER" id="PTHR43861">
    <property type="entry name" value="TRANS-ACONITATE 2-METHYLTRANSFERASE-RELATED"/>
    <property type="match status" value="1"/>
</dbReference>
<dbReference type="GO" id="GO:0102208">
    <property type="term" value="F:2-polyprenyl-6-hydroxyphenol methylase activity"/>
    <property type="evidence" value="ECO:0007669"/>
    <property type="project" value="UniProtKB-EC"/>
</dbReference>
<proteinExistence type="predicted"/>
<dbReference type="OrthoDB" id="9791837at2"/>
<feature type="domain" description="Methyltransferase" evidence="3">
    <location>
        <begin position="42"/>
        <end position="137"/>
    </location>
</feature>
<dbReference type="PANTHER" id="PTHR43861:SF1">
    <property type="entry name" value="TRANS-ACONITATE 2-METHYLTRANSFERASE"/>
    <property type="match status" value="1"/>
</dbReference>
<reference evidence="4 5" key="1">
    <citation type="submission" date="2019-10" db="EMBL/GenBank/DDBJ databases">
        <title>Streptomyces smaragdinus sp. nov. and Streptomyces fabii sp. nov., isolated from the gut of fungus growing-termite Macrotermes natalensis.</title>
        <authorList>
            <person name="Schwitalla J."/>
            <person name="Benndorf R."/>
            <person name="Martin K."/>
            <person name="De Beer W."/>
            <person name="Kaster A.-K."/>
            <person name="Vollmers J."/>
            <person name="Poulsen M."/>
            <person name="Beemelmanns C."/>
        </authorList>
    </citation>
    <scope>NUCLEOTIDE SEQUENCE [LARGE SCALE GENOMIC DNA]</scope>
    <source>
        <strain evidence="4 5">RB5</strain>
    </source>
</reference>
<evidence type="ECO:0000259" key="3">
    <source>
        <dbReference type="Pfam" id="PF13649"/>
    </source>
</evidence>
<protein>
    <submittedName>
        <fullName evidence="4">Ubiquinone biosynthesis O-methyltransferase</fullName>
        <ecNumber evidence="4">2.1.1.222</ecNumber>
    </submittedName>
</protein>
<comment type="caution">
    <text evidence="4">The sequence shown here is derived from an EMBL/GenBank/DDBJ whole genome shotgun (WGS) entry which is preliminary data.</text>
</comment>
<dbReference type="EC" id="2.1.1.222" evidence="4"/>
<keyword evidence="5" id="KW-1185">Reference proteome</keyword>